<evidence type="ECO:0000313" key="2">
    <source>
        <dbReference type="EMBL" id="CRH07252.1"/>
    </source>
</evidence>
<organism evidence="2">
    <name type="scientific">Magnetococcus massalia (strain MO-1)</name>
    <dbReference type="NCBI Taxonomy" id="451514"/>
    <lineage>
        <taxon>Bacteria</taxon>
        <taxon>Pseudomonadati</taxon>
        <taxon>Pseudomonadota</taxon>
        <taxon>Magnetococcia</taxon>
        <taxon>Magnetococcales</taxon>
        <taxon>Magnetococcaceae</taxon>
        <taxon>Magnetococcus</taxon>
    </lineage>
</organism>
<dbReference type="AlphaFoldDB" id="A0A1S7LJV8"/>
<dbReference type="CDD" id="cd00291">
    <property type="entry name" value="SirA_YedF_YeeD"/>
    <property type="match status" value="1"/>
</dbReference>
<proteinExistence type="predicted"/>
<name>A0A1S7LJV8_MAGMO</name>
<dbReference type="InterPro" id="IPR036868">
    <property type="entry name" value="TusA-like_sf"/>
</dbReference>
<protein>
    <recommendedName>
        <fullName evidence="1">UPF0033 domain-containing protein</fullName>
    </recommendedName>
</protein>
<evidence type="ECO:0000259" key="1">
    <source>
        <dbReference type="PROSITE" id="PS01148"/>
    </source>
</evidence>
<feature type="domain" description="UPF0033" evidence="1">
    <location>
        <begin position="4"/>
        <end position="28"/>
    </location>
</feature>
<dbReference type="PROSITE" id="PS01148">
    <property type="entry name" value="UPF0033"/>
    <property type="match status" value="1"/>
</dbReference>
<dbReference type="EMBL" id="LO017727">
    <property type="protein sequence ID" value="CRH07252.1"/>
    <property type="molecule type" value="Genomic_DNA"/>
</dbReference>
<dbReference type="Pfam" id="PF01206">
    <property type="entry name" value="TusA"/>
    <property type="match status" value="1"/>
</dbReference>
<dbReference type="Gene3D" id="3.30.110.40">
    <property type="entry name" value="TusA-like domain"/>
    <property type="match status" value="1"/>
</dbReference>
<accession>A0A1S7LJV8</accession>
<sequence>MQKIDITAERCPMTFVRVKLKLESMQPGEQLEIRLQGDEPLASVPQSLKDTGFPVLSIQEDAQAGVFLVLTQRS</sequence>
<dbReference type="InterPro" id="IPR001455">
    <property type="entry name" value="TusA-like"/>
</dbReference>
<gene>
    <name evidence="2" type="ORF">MAGMO_3111</name>
</gene>
<reference evidence="2" key="1">
    <citation type="submission" date="2015-04" db="EMBL/GenBank/DDBJ databases">
        <authorList>
            <person name="Syromyatnikov M.Y."/>
            <person name="Popov V.N."/>
        </authorList>
    </citation>
    <scope>NUCLEOTIDE SEQUENCE</scope>
    <source>
        <strain evidence="2">MO-1</strain>
    </source>
</reference>
<dbReference type="SUPFAM" id="SSF64307">
    <property type="entry name" value="SirA-like"/>
    <property type="match status" value="1"/>
</dbReference>